<evidence type="ECO:0000313" key="1">
    <source>
        <dbReference type="EMBL" id="KAJ7066840.1"/>
    </source>
</evidence>
<proteinExistence type="predicted"/>
<gene>
    <name evidence="1" type="ORF">B0H15DRAFT_958307</name>
</gene>
<dbReference type="Proteomes" id="UP001222325">
    <property type="component" value="Unassembled WGS sequence"/>
</dbReference>
<comment type="caution">
    <text evidence="1">The sequence shown here is derived from an EMBL/GenBank/DDBJ whole genome shotgun (WGS) entry which is preliminary data.</text>
</comment>
<keyword evidence="2" id="KW-1185">Reference proteome</keyword>
<organism evidence="1 2">
    <name type="scientific">Mycena belliarum</name>
    <dbReference type="NCBI Taxonomy" id="1033014"/>
    <lineage>
        <taxon>Eukaryota</taxon>
        <taxon>Fungi</taxon>
        <taxon>Dikarya</taxon>
        <taxon>Basidiomycota</taxon>
        <taxon>Agaricomycotina</taxon>
        <taxon>Agaricomycetes</taxon>
        <taxon>Agaricomycetidae</taxon>
        <taxon>Agaricales</taxon>
        <taxon>Marasmiineae</taxon>
        <taxon>Mycenaceae</taxon>
        <taxon>Mycena</taxon>
    </lineage>
</organism>
<accession>A0AAD6TQF1</accession>
<dbReference type="EMBL" id="JARJCN010000160">
    <property type="protein sequence ID" value="KAJ7066840.1"/>
    <property type="molecule type" value="Genomic_DNA"/>
</dbReference>
<dbReference type="AlphaFoldDB" id="A0AAD6TQF1"/>
<protein>
    <submittedName>
        <fullName evidence="1">Uncharacterized protein</fullName>
    </submittedName>
</protein>
<sequence>MLAKYAPSVNASGTLRAAPGSVNHFYDSDSLLKSVLSMIYILYGLRDRSGWRMIQGAVTSGLGTVTFFSRNREIEYFIGISLSRTNDFEGSAAATSTIGELVVMDALPPDTQCWSVLVDSIKFDGVEILLTSGIPNAPNGSLVAARDIGTPTTAPLPTVLYALHSRIPGTSVAPLDFIGTFPGSLEFDALLGSTFTRNSCINCADPHPIPVPPLIHFPSLNFGAPGLDTS</sequence>
<name>A0AAD6TQF1_9AGAR</name>
<evidence type="ECO:0000313" key="2">
    <source>
        <dbReference type="Proteomes" id="UP001222325"/>
    </source>
</evidence>
<reference evidence="1" key="1">
    <citation type="submission" date="2023-03" db="EMBL/GenBank/DDBJ databases">
        <title>Massive genome expansion in bonnet fungi (Mycena s.s.) driven by repeated elements and novel gene families across ecological guilds.</title>
        <authorList>
            <consortium name="Lawrence Berkeley National Laboratory"/>
            <person name="Harder C.B."/>
            <person name="Miyauchi S."/>
            <person name="Viragh M."/>
            <person name="Kuo A."/>
            <person name="Thoen E."/>
            <person name="Andreopoulos B."/>
            <person name="Lu D."/>
            <person name="Skrede I."/>
            <person name="Drula E."/>
            <person name="Henrissat B."/>
            <person name="Morin E."/>
            <person name="Kohler A."/>
            <person name="Barry K."/>
            <person name="LaButti K."/>
            <person name="Morin E."/>
            <person name="Salamov A."/>
            <person name="Lipzen A."/>
            <person name="Mereny Z."/>
            <person name="Hegedus B."/>
            <person name="Baldrian P."/>
            <person name="Stursova M."/>
            <person name="Weitz H."/>
            <person name="Taylor A."/>
            <person name="Grigoriev I.V."/>
            <person name="Nagy L.G."/>
            <person name="Martin F."/>
            <person name="Kauserud H."/>
        </authorList>
    </citation>
    <scope>NUCLEOTIDE SEQUENCE</scope>
    <source>
        <strain evidence="1">CBHHK173m</strain>
    </source>
</reference>